<reference evidence="3 4" key="1">
    <citation type="journal article" date="2014" name="Int. J. Syst. Evol. Microbiol.">
        <title>Complete genome sequence of Corynebacterium casei LMG S-19264T (=DSM 44701T), isolated from a smear-ripened cheese.</title>
        <authorList>
            <consortium name="US DOE Joint Genome Institute (JGI-PGF)"/>
            <person name="Walter F."/>
            <person name="Albersmeier A."/>
            <person name="Kalinowski J."/>
            <person name="Ruckert C."/>
        </authorList>
    </citation>
    <scope>NUCLEOTIDE SEQUENCE [LARGE SCALE GENOMIC DNA]</scope>
    <source>
        <strain evidence="3 4">NBRC 110095</strain>
    </source>
</reference>
<protein>
    <submittedName>
        <fullName evidence="3">Chalcone isomerase</fullName>
    </submittedName>
</protein>
<keyword evidence="1" id="KW-0732">Signal</keyword>
<dbReference type="InterPro" id="IPR016087">
    <property type="entry name" value="Chalcone_isomerase"/>
</dbReference>
<dbReference type="Gene3D" id="3.50.70.10">
    <property type="match status" value="1"/>
</dbReference>
<name>A0AA37WM60_9GAMM</name>
<dbReference type="RefSeq" id="WP_232593274.1">
    <property type="nucleotide sequence ID" value="NZ_BSPD01000037.1"/>
</dbReference>
<evidence type="ECO:0000313" key="4">
    <source>
        <dbReference type="Proteomes" id="UP001156870"/>
    </source>
</evidence>
<gene>
    <name evidence="3" type="ORF">GCM10007877_16700</name>
</gene>
<dbReference type="SUPFAM" id="SSF54626">
    <property type="entry name" value="Chalcone isomerase"/>
    <property type="match status" value="1"/>
</dbReference>
<proteinExistence type="predicted"/>
<evidence type="ECO:0000259" key="2">
    <source>
        <dbReference type="Pfam" id="PF16036"/>
    </source>
</evidence>
<feature type="domain" description="Chalcone isomerase" evidence="2">
    <location>
        <begin position="28"/>
        <end position="193"/>
    </location>
</feature>
<dbReference type="AlphaFoldDB" id="A0AA37WM60"/>
<dbReference type="InterPro" id="IPR036298">
    <property type="entry name" value="Chalcone_isomerase_sf"/>
</dbReference>
<dbReference type="Pfam" id="PF16036">
    <property type="entry name" value="Chalcone_3"/>
    <property type="match status" value="1"/>
</dbReference>
<dbReference type="EMBL" id="BSPD01000037">
    <property type="protein sequence ID" value="GLS25955.1"/>
    <property type="molecule type" value="Genomic_DNA"/>
</dbReference>
<feature type="signal peptide" evidence="1">
    <location>
        <begin position="1"/>
        <end position="28"/>
    </location>
</feature>
<evidence type="ECO:0000313" key="3">
    <source>
        <dbReference type="EMBL" id="GLS25955.1"/>
    </source>
</evidence>
<dbReference type="InterPro" id="IPR016088">
    <property type="entry name" value="Chalcone_isomerase_3-sand"/>
</dbReference>
<dbReference type="Proteomes" id="UP001156870">
    <property type="component" value="Unassembled WGS sequence"/>
</dbReference>
<organism evidence="3 4">
    <name type="scientific">Marinibactrum halimedae</name>
    <dbReference type="NCBI Taxonomy" id="1444977"/>
    <lineage>
        <taxon>Bacteria</taxon>
        <taxon>Pseudomonadati</taxon>
        <taxon>Pseudomonadota</taxon>
        <taxon>Gammaproteobacteria</taxon>
        <taxon>Cellvibrionales</taxon>
        <taxon>Cellvibrionaceae</taxon>
        <taxon>Marinibactrum</taxon>
    </lineage>
</organism>
<dbReference type="GO" id="GO:0016872">
    <property type="term" value="F:intramolecular lyase activity"/>
    <property type="evidence" value="ECO:0007669"/>
    <property type="project" value="InterPro"/>
</dbReference>
<keyword evidence="3" id="KW-0413">Isomerase</keyword>
<evidence type="ECO:0000256" key="1">
    <source>
        <dbReference type="SAM" id="SignalP"/>
    </source>
</evidence>
<feature type="chain" id="PRO_5041424798" evidence="1">
    <location>
        <begin position="29"/>
        <end position="194"/>
    </location>
</feature>
<accession>A0AA37WM60</accession>
<keyword evidence="4" id="KW-1185">Reference proteome</keyword>
<comment type="caution">
    <text evidence="3">The sequence shown here is derived from an EMBL/GenBank/DDBJ whole genome shotgun (WGS) entry which is preliminary data.</text>
</comment>
<sequence>MRVIGKRSVVHAMLLSFMAMWAVAPAMAEKIAGVDIAPSYALNNAQLVLNGAGIRKKLFLKLYVGSLYLPERMDNADKVVRADGLASMQLTITSGMISSDAMKDAITDGFEKSLKGNTQALATEIETLMKVFSSEIKEGDQIVFNYTPNVGTVVSKNGTEQATIKGLAFKQALWGIWLGQEPADEKLKKALLGL</sequence>